<accession>A0A9P6CSZ3</accession>
<dbReference type="Proteomes" id="UP000807469">
    <property type="component" value="Unassembled WGS sequence"/>
</dbReference>
<proteinExistence type="predicted"/>
<comment type="caution">
    <text evidence="1">The sequence shown here is derived from an EMBL/GenBank/DDBJ whole genome shotgun (WGS) entry which is preliminary data.</text>
</comment>
<dbReference type="EMBL" id="MU155227">
    <property type="protein sequence ID" value="KAF9478776.1"/>
    <property type="molecule type" value="Genomic_DNA"/>
</dbReference>
<evidence type="ECO:0000313" key="2">
    <source>
        <dbReference type="Proteomes" id="UP000807469"/>
    </source>
</evidence>
<keyword evidence="2" id="KW-1185">Reference proteome</keyword>
<organism evidence="1 2">
    <name type="scientific">Pholiota conissans</name>
    <dbReference type="NCBI Taxonomy" id="109636"/>
    <lineage>
        <taxon>Eukaryota</taxon>
        <taxon>Fungi</taxon>
        <taxon>Dikarya</taxon>
        <taxon>Basidiomycota</taxon>
        <taxon>Agaricomycotina</taxon>
        <taxon>Agaricomycetes</taxon>
        <taxon>Agaricomycetidae</taxon>
        <taxon>Agaricales</taxon>
        <taxon>Agaricineae</taxon>
        <taxon>Strophariaceae</taxon>
        <taxon>Pholiota</taxon>
    </lineage>
</organism>
<protein>
    <submittedName>
        <fullName evidence="1">Uncharacterized protein</fullName>
    </submittedName>
</protein>
<gene>
    <name evidence="1" type="ORF">BDN70DRAFT_859523</name>
</gene>
<evidence type="ECO:0000313" key="1">
    <source>
        <dbReference type="EMBL" id="KAF9478776.1"/>
    </source>
</evidence>
<sequence length="181" mass="20431">MWPAKILRLFQTVPPNPSDCDFLGPFNALLYTLFPPETDFVVVPTYSQDPDSVEFTVMFEVRLFNDTFLIVELNPPGYHGVLSRRQIADDQIRIRMRDIFGSCPLETLHGVSAFGTKLCFYSIHTRDKHPAIMPFGIPSDPVRLNDTAPASRWDCDILELAGEERFRAVVEEIKAVSAALA</sequence>
<dbReference type="OrthoDB" id="5362978at2759"/>
<reference evidence="1" key="1">
    <citation type="submission" date="2020-11" db="EMBL/GenBank/DDBJ databases">
        <authorList>
            <consortium name="DOE Joint Genome Institute"/>
            <person name="Ahrendt S."/>
            <person name="Riley R."/>
            <person name="Andreopoulos W."/>
            <person name="Labutti K."/>
            <person name="Pangilinan J."/>
            <person name="Ruiz-Duenas F.J."/>
            <person name="Barrasa J.M."/>
            <person name="Sanchez-Garcia M."/>
            <person name="Camarero S."/>
            <person name="Miyauchi S."/>
            <person name="Serrano A."/>
            <person name="Linde D."/>
            <person name="Babiker R."/>
            <person name="Drula E."/>
            <person name="Ayuso-Fernandez I."/>
            <person name="Pacheco R."/>
            <person name="Padilla G."/>
            <person name="Ferreira P."/>
            <person name="Barriuso J."/>
            <person name="Kellner H."/>
            <person name="Castanera R."/>
            <person name="Alfaro M."/>
            <person name="Ramirez L."/>
            <person name="Pisabarro A.G."/>
            <person name="Kuo A."/>
            <person name="Tritt A."/>
            <person name="Lipzen A."/>
            <person name="He G."/>
            <person name="Yan M."/>
            <person name="Ng V."/>
            <person name="Cullen D."/>
            <person name="Martin F."/>
            <person name="Rosso M.-N."/>
            <person name="Henrissat B."/>
            <person name="Hibbett D."/>
            <person name="Martinez A.T."/>
            <person name="Grigoriev I.V."/>
        </authorList>
    </citation>
    <scope>NUCLEOTIDE SEQUENCE</scope>
    <source>
        <strain evidence="1">CIRM-BRFM 674</strain>
    </source>
</reference>
<dbReference type="AlphaFoldDB" id="A0A9P6CSZ3"/>
<name>A0A9P6CSZ3_9AGAR</name>